<sequence length="53" mass="6288">MVEFTPPQCMGQWRNMLFLYGRSDKAVVKTEEGRAFMRHHTVTCDLRAQSDRR</sequence>
<evidence type="ECO:0000313" key="2">
    <source>
        <dbReference type="Proteomes" id="UP000727407"/>
    </source>
</evidence>
<gene>
    <name evidence="1" type="ORF">DAT39_011301</name>
</gene>
<proteinExistence type="predicted"/>
<reference evidence="1" key="1">
    <citation type="submission" date="2020-07" db="EMBL/GenBank/DDBJ databases">
        <title>Clarias magur genome sequencing, assembly and annotation.</title>
        <authorList>
            <person name="Kushwaha B."/>
            <person name="Kumar R."/>
            <person name="Das P."/>
            <person name="Joshi C.G."/>
            <person name="Kumar D."/>
            <person name="Nagpure N.S."/>
            <person name="Pandey M."/>
            <person name="Agarwal S."/>
            <person name="Srivastava S."/>
            <person name="Singh M."/>
            <person name="Sahoo L."/>
            <person name="Jayasankar P."/>
            <person name="Meher P.K."/>
            <person name="Koringa P.G."/>
            <person name="Iquebal M.A."/>
            <person name="Das S.P."/>
            <person name="Bit A."/>
            <person name="Patnaik S."/>
            <person name="Patel N."/>
            <person name="Shah T.M."/>
            <person name="Hinsu A."/>
            <person name="Jena J.K."/>
        </authorList>
    </citation>
    <scope>NUCLEOTIDE SEQUENCE</scope>
    <source>
        <strain evidence="1">CIFAMagur01</strain>
        <tissue evidence="1">Testis</tissue>
    </source>
</reference>
<evidence type="ECO:0000313" key="1">
    <source>
        <dbReference type="EMBL" id="KAF5898987.1"/>
    </source>
</evidence>
<dbReference type="EMBL" id="QNUK01000183">
    <property type="protein sequence ID" value="KAF5898987.1"/>
    <property type="molecule type" value="Genomic_DNA"/>
</dbReference>
<protein>
    <submittedName>
        <fullName evidence="1">Uncharacterized protein</fullName>
    </submittedName>
</protein>
<dbReference type="AlphaFoldDB" id="A0A8J4UML0"/>
<organism evidence="1 2">
    <name type="scientific">Clarias magur</name>
    <name type="common">Asian catfish</name>
    <name type="synonym">Macropteronotus magur</name>
    <dbReference type="NCBI Taxonomy" id="1594786"/>
    <lineage>
        <taxon>Eukaryota</taxon>
        <taxon>Metazoa</taxon>
        <taxon>Chordata</taxon>
        <taxon>Craniata</taxon>
        <taxon>Vertebrata</taxon>
        <taxon>Euteleostomi</taxon>
        <taxon>Actinopterygii</taxon>
        <taxon>Neopterygii</taxon>
        <taxon>Teleostei</taxon>
        <taxon>Ostariophysi</taxon>
        <taxon>Siluriformes</taxon>
        <taxon>Clariidae</taxon>
        <taxon>Clarias</taxon>
    </lineage>
</organism>
<keyword evidence="2" id="KW-1185">Reference proteome</keyword>
<accession>A0A8J4UML0</accession>
<name>A0A8J4UML0_CLAMG</name>
<dbReference type="Proteomes" id="UP000727407">
    <property type="component" value="Unassembled WGS sequence"/>
</dbReference>
<comment type="caution">
    <text evidence="1">The sequence shown here is derived from an EMBL/GenBank/DDBJ whole genome shotgun (WGS) entry which is preliminary data.</text>
</comment>